<keyword evidence="3 6" id="KW-0418">Kinase</keyword>
<protein>
    <submittedName>
        <fullName evidence="6">Serine/threonine-protein kinase HipA</fullName>
    </submittedName>
</protein>
<dbReference type="InterPro" id="IPR052028">
    <property type="entry name" value="HipA_Ser/Thr_kinase"/>
</dbReference>
<keyword evidence="2" id="KW-0808">Transferase</keyword>
<evidence type="ECO:0000313" key="7">
    <source>
        <dbReference type="Proteomes" id="UP001157915"/>
    </source>
</evidence>
<keyword evidence="7" id="KW-1185">Reference proteome</keyword>
<evidence type="ECO:0000256" key="1">
    <source>
        <dbReference type="ARBA" id="ARBA00010164"/>
    </source>
</evidence>
<feature type="domain" description="HipA N-terminal subdomain 1" evidence="5">
    <location>
        <begin position="6"/>
        <end position="124"/>
    </location>
</feature>
<evidence type="ECO:0000256" key="2">
    <source>
        <dbReference type="ARBA" id="ARBA00022679"/>
    </source>
</evidence>
<evidence type="ECO:0000313" key="6">
    <source>
        <dbReference type="EMBL" id="SMP23114.1"/>
    </source>
</evidence>
<evidence type="ECO:0000256" key="3">
    <source>
        <dbReference type="ARBA" id="ARBA00022777"/>
    </source>
</evidence>
<dbReference type="Pfam" id="PF13657">
    <property type="entry name" value="Couple_hipA"/>
    <property type="match status" value="1"/>
</dbReference>
<dbReference type="RefSeq" id="WP_283413058.1">
    <property type="nucleotide sequence ID" value="NZ_FXUA01000003.1"/>
</dbReference>
<sequence length="433" mass="48594">MVVAAEIWIWDKLAGAILWDDSEQMGSFEFDQNFLSSGLDISPIKMPLNQGKRIYQFPENRKSRGDVFDTFKGLPGLLADMLPDKYGNQLINAWLIQNGRAIDSLNPVEQLCFIGKRGVGALEIKPSFRSEAMKASSLEIDSLVNIAGKILNSRADFQSNLTSEEQSALSDILKIGTSAGGARAKAVIAFNTKTGEVKSGQVKAPPGFSYWIIKFDGVHDSQFGATVGFGRVEMAYYLMAKAAGIDMSECRLLEENGRAHFMTKRFDRMDNGQKIHMQSLCGIRHFDFNQVGFYSYEQVFETMRMLRLSYPEAEQMFTRMVFNVLARNCDDHTKNFAFLMDQGGKWSLSPAYDICYAYRPGSLWVSSQSLTVNGKREGIDEADFLEVARKMNIKKPEEKIAQVKSVVNRWNEFADEVGVDSALRDGIKNTLLV</sequence>
<comment type="similarity">
    <text evidence="1">Belongs to the HipA Ser/Thr kinase family.</text>
</comment>
<organism evidence="6 7">
    <name type="scientific">Algoriphagus winogradskyi</name>
    <dbReference type="NCBI Taxonomy" id="237017"/>
    <lineage>
        <taxon>Bacteria</taxon>
        <taxon>Pseudomonadati</taxon>
        <taxon>Bacteroidota</taxon>
        <taxon>Cytophagia</taxon>
        <taxon>Cytophagales</taxon>
        <taxon>Cyclobacteriaceae</taxon>
        <taxon>Algoriphagus</taxon>
    </lineage>
</organism>
<dbReference type="Proteomes" id="UP001157915">
    <property type="component" value="Unassembled WGS sequence"/>
</dbReference>
<evidence type="ECO:0000259" key="5">
    <source>
        <dbReference type="Pfam" id="PF13657"/>
    </source>
</evidence>
<dbReference type="InterPro" id="IPR012893">
    <property type="entry name" value="HipA-like_C"/>
</dbReference>
<dbReference type="Gene3D" id="1.10.1070.20">
    <property type="match status" value="1"/>
</dbReference>
<dbReference type="PANTHER" id="PTHR37419:SF8">
    <property type="entry name" value="TOXIN YJJJ"/>
    <property type="match status" value="1"/>
</dbReference>
<feature type="domain" description="HipA-like C-terminal" evidence="4">
    <location>
        <begin position="177"/>
        <end position="410"/>
    </location>
</feature>
<dbReference type="InterPro" id="IPR017508">
    <property type="entry name" value="HipA_N1"/>
</dbReference>
<dbReference type="EMBL" id="FXUA01000003">
    <property type="protein sequence ID" value="SMP23114.1"/>
    <property type="molecule type" value="Genomic_DNA"/>
</dbReference>
<comment type="caution">
    <text evidence="6">The sequence shown here is derived from an EMBL/GenBank/DDBJ whole genome shotgun (WGS) entry which is preliminary data.</text>
</comment>
<dbReference type="PANTHER" id="PTHR37419">
    <property type="entry name" value="SERINE/THREONINE-PROTEIN KINASE TOXIN HIPA"/>
    <property type="match status" value="1"/>
</dbReference>
<dbReference type="Pfam" id="PF07804">
    <property type="entry name" value="HipA_C"/>
    <property type="match status" value="1"/>
</dbReference>
<evidence type="ECO:0000259" key="4">
    <source>
        <dbReference type="Pfam" id="PF07804"/>
    </source>
</evidence>
<proteinExistence type="inferred from homology"/>
<dbReference type="GO" id="GO:0016301">
    <property type="term" value="F:kinase activity"/>
    <property type="evidence" value="ECO:0007669"/>
    <property type="project" value="UniProtKB-KW"/>
</dbReference>
<name>A0ABY1P0L1_9BACT</name>
<gene>
    <name evidence="6" type="ORF">SAMN06265367_103552</name>
</gene>
<accession>A0ABY1P0L1</accession>
<reference evidence="6 7" key="1">
    <citation type="submission" date="2017-05" db="EMBL/GenBank/DDBJ databases">
        <authorList>
            <person name="Varghese N."/>
            <person name="Submissions S."/>
        </authorList>
    </citation>
    <scope>NUCLEOTIDE SEQUENCE [LARGE SCALE GENOMIC DNA]</scope>
    <source>
        <strain evidence="6 7">DSM 15360</strain>
    </source>
</reference>